<dbReference type="AlphaFoldDB" id="A0A182M5T5"/>
<dbReference type="SUPFAM" id="SSF46938">
    <property type="entry name" value="CRAL/TRIO N-terminal domain"/>
    <property type="match status" value="1"/>
</dbReference>
<dbReference type="Pfam" id="PF00650">
    <property type="entry name" value="CRAL_TRIO"/>
    <property type="match status" value="1"/>
</dbReference>
<protein>
    <recommendedName>
        <fullName evidence="1">CRAL-TRIO domain-containing protein</fullName>
    </recommendedName>
</protein>
<dbReference type="PANTHER" id="PTHR10174:SF166">
    <property type="entry name" value="LD40136P"/>
    <property type="match status" value="1"/>
</dbReference>
<dbReference type="Gene3D" id="1.10.8.20">
    <property type="entry name" value="N-terminal domain of phosphatidylinositol transfer protein sec14p"/>
    <property type="match status" value="1"/>
</dbReference>
<dbReference type="InterPro" id="IPR036273">
    <property type="entry name" value="CRAL/TRIO_N_dom_sf"/>
</dbReference>
<name>A0A182M5T5_9DIPT</name>
<accession>A0A182M5T5</accession>
<sequence length="377" mass="43951">MSKFAAFPVDKHVKQYDEYKFTLPELYRELAKEELREDDVVREKALTEMRYWIENNPHIRKCRMDAKFLLRFLRFRQFSVPMACEALERYLTMREIYPSWFKNLDTSNEIMKKLFMTGATSIVGQDSNGRTIVFFRIARFVPEMFEPPTGGIFIALLIEAMLEWEEVQIGGLQVMVDYSDINLKLFEKWGSSELKLIMEAFTRWYPIRYNDTHAAKLPKKALPVIEKILSFTNPKIRERINCYANVSEMEKHFDPTVAPKGYGGTVDLDGDINPAMWKRIEQQQDVILGLDGMEIDYDYYAPIWDEQNVALVSETPSVFIFKHLGLPILASVTRIYHNMIVSPVFGEMVFMGCPPHNSVFINVSFNTGIACFSYFIY</sequence>
<dbReference type="SUPFAM" id="SSF52087">
    <property type="entry name" value="CRAL/TRIO domain"/>
    <property type="match status" value="1"/>
</dbReference>
<dbReference type="GO" id="GO:1902936">
    <property type="term" value="F:phosphatidylinositol bisphosphate binding"/>
    <property type="evidence" value="ECO:0007669"/>
    <property type="project" value="TreeGrafter"/>
</dbReference>
<evidence type="ECO:0000259" key="1">
    <source>
        <dbReference type="PROSITE" id="PS50191"/>
    </source>
</evidence>
<dbReference type="PRINTS" id="PR00180">
    <property type="entry name" value="CRETINALDHBP"/>
</dbReference>
<feature type="domain" description="CRAL-TRIO" evidence="1">
    <location>
        <begin position="110"/>
        <end position="270"/>
    </location>
</feature>
<dbReference type="CDD" id="cd00170">
    <property type="entry name" value="SEC14"/>
    <property type="match status" value="1"/>
</dbReference>
<evidence type="ECO:0000313" key="2">
    <source>
        <dbReference type="EnsemblMetazoa" id="ACUA010182-PA"/>
    </source>
</evidence>
<dbReference type="PANTHER" id="PTHR10174">
    <property type="entry name" value="ALPHA-TOCOPHEROL TRANSFER PROTEIN-RELATED"/>
    <property type="match status" value="1"/>
</dbReference>
<dbReference type="InterPro" id="IPR036865">
    <property type="entry name" value="CRAL-TRIO_dom_sf"/>
</dbReference>
<proteinExistence type="predicted"/>
<dbReference type="STRING" id="139723.A0A182M5T5"/>
<evidence type="ECO:0000313" key="3">
    <source>
        <dbReference type="Proteomes" id="UP000075883"/>
    </source>
</evidence>
<dbReference type="GO" id="GO:0016020">
    <property type="term" value="C:membrane"/>
    <property type="evidence" value="ECO:0007669"/>
    <property type="project" value="TreeGrafter"/>
</dbReference>
<reference evidence="3" key="1">
    <citation type="submission" date="2013-09" db="EMBL/GenBank/DDBJ databases">
        <title>The Genome Sequence of Anopheles culicifacies species A.</title>
        <authorList>
            <consortium name="The Broad Institute Genomics Platform"/>
            <person name="Neafsey D.E."/>
            <person name="Besansky N."/>
            <person name="Howell P."/>
            <person name="Walton C."/>
            <person name="Young S.K."/>
            <person name="Zeng Q."/>
            <person name="Gargeya S."/>
            <person name="Fitzgerald M."/>
            <person name="Haas B."/>
            <person name="Abouelleil A."/>
            <person name="Allen A.W."/>
            <person name="Alvarado L."/>
            <person name="Arachchi H.M."/>
            <person name="Berlin A.M."/>
            <person name="Chapman S.B."/>
            <person name="Gainer-Dewar J."/>
            <person name="Goldberg J."/>
            <person name="Griggs A."/>
            <person name="Gujja S."/>
            <person name="Hansen M."/>
            <person name="Howarth C."/>
            <person name="Imamovic A."/>
            <person name="Ireland A."/>
            <person name="Larimer J."/>
            <person name="McCowan C."/>
            <person name="Murphy C."/>
            <person name="Pearson M."/>
            <person name="Poon T.W."/>
            <person name="Priest M."/>
            <person name="Roberts A."/>
            <person name="Saif S."/>
            <person name="Shea T."/>
            <person name="Sisk P."/>
            <person name="Sykes S."/>
            <person name="Wortman J."/>
            <person name="Nusbaum C."/>
            <person name="Birren B."/>
        </authorList>
    </citation>
    <scope>NUCLEOTIDE SEQUENCE [LARGE SCALE GENOMIC DNA]</scope>
    <source>
        <strain evidence="3">A-37</strain>
    </source>
</reference>
<dbReference type="InterPro" id="IPR011074">
    <property type="entry name" value="CRAL/TRIO_N_dom"/>
</dbReference>
<dbReference type="PROSITE" id="PS50191">
    <property type="entry name" value="CRAL_TRIO"/>
    <property type="match status" value="1"/>
</dbReference>
<dbReference type="Gene3D" id="3.40.525.10">
    <property type="entry name" value="CRAL-TRIO lipid binding domain"/>
    <property type="match status" value="1"/>
</dbReference>
<dbReference type="InterPro" id="IPR001251">
    <property type="entry name" value="CRAL-TRIO_dom"/>
</dbReference>
<dbReference type="EMBL" id="AXCM01002990">
    <property type="status" value="NOT_ANNOTATED_CDS"/>
    <property type="molecule type" value="Genomic_DNA"/>
</dbReference>
<dbReference type="Proteomes" id="UP000075883">
    <property type="component" value="Unassembled WGS sequence"/>
</dbReference>
<dbReference type="SMART" id="SM01100">
    <property type="entry name" value="CRAL_TRIO_N"/>
    <property type="match status" value="1"/>
</dbReference>
<reference evidence="2" key="2">
    <citation type="submission" date="2020-05" db="UniProtKB">
        <authorList>
            <consortium name="EnsemblMetazoa"/>
        </authorList>
    </citation>
    <scope>IDENTIFICATION</scope>
    <source>
        <strain evidence="2">A-37</strain>
    </source>
</reference>
<keyword evidence="3" id="KW-1185">Reference proteome</keyword>
<dbReference type="VEuPathDB" id="VectorBase:ACUA010182"/>
<organism evidence="2 3">
    <name type="scientific">Anopheles culicifacies</name>
    <dbReference type="NCBI Taxonomy" id="139723"/>
    <lineage>
        <taxon>Eukaryota</taxon>
        <taxon>Metazoa</taxon>
        <taxon>Ecdysozoa</taxon>
        <taxon>Arthropoda</taxon>
        <taxon>Hexapoda</taxon>
        <taxon>Insecta</taxon>
        <taxon>Pterygota</taxon>
        <taxon>Neoptera</taxon>
        <taxon>Endopterygota</taxon>
        <taxon>Diptera</taxon>
        <taxon>Nematocera</taxon>
        <taxon>Culicoidea</taxon>
        <taxon>Culicidae</taxon>
        <taxon>Anophelinae</taxon>
        <taxon>Anopheles</taxon>
        <taxon>culicifacies species complex</taxon>
    </lineage>
</organism>
<dbReference type="EnsemblMetazoa" id="ACUA010182-RA">
    <property type="protein sequence ID" value="ACUA010182-PA"/>
    <property type="gene ID" value="ACUA010182"/>
</dbReference>